<dbReference type="Gene3D" id="3.30.710.10">
    <property type="entry name" value="Potassium Channel Kv1.1, Chain A"/>
    <property type="match status" value="1"/>
</dbReference>
<dbReference type="AlphaFoldDB" id="A0A8R2F709"/>
<dbReference type="InterPro" id="IPR000210">
    <property type="entry name" value="BTB/POZ_dom"/>
</dbReference>
<dbReference type="Pfam" id="PF07707">
    <property type="entry name" value="BACK"/>
    <property type="match status" value="1"/>
</dbReference>
<keyword evidence="6" id="KW-1185">Reference proteome</keyword>
<evidence type="ECO:0000256" key="1">
    <source>
        <dbReference type="ARBA" id="ARBA00022441"/>
    </source>
</evidence>
<proteinExistence type="predicted"/>
<keyword evidence="1" id="KW-0880">Kelch repeat</keyword>
<dbReference type="OrthoDB" id="684045at2759"/>
<feature type="domain" description="BTB" evidence="4">
    <location>
        <begin position="39"/>
        <end position="103"/>
    </location>
</feature>
<reference evidence="6" key="1">
    <citation type="submission" date="2010-06" db="EMBL/GenBank/DDBJ databases">
        <authorList>
            <person name="Jiang H."/>
            <person name="Abraham K."/>
            <person name="Ali S."/>
            <person name="Alsbrooks S.L."/>
            <person name="Anim B.N."/>
            <person name="Anosike U.S."/>
            <person name="Attaway T."/>
            <person name="Bandaranaike D.P."/>
            <person name="Battles P.K."/>
            <person name="Bell S.N."/>
            <person name="Bell A.V."/>
            <person name="Beltran B."/>
            <person name="Bickham C."/>
            <person name="Bustamante Y."/>
            <person name="Caleb T."/>
            <person name="Canada A."/>
            <person name="Cardenas V."/>
            <person name="Carter K."/>
            <person name="Chacko J."/>
            <person name="Chandrabose M.N."/>
            <person name="Chavez D."/>
            <person name="Chavez A."/>
            <person name="Chen L."/>
            <person name="Chu H.-S."/>
            <person name="Claassen K.J."/>
            <person name="Cockrell R."/>
            <person name="Collins M."/>
            <person name="Cooper J.A."/>
            <person name="Cree A."/>
            <person name="Curry S.M."/>
            <person name="Da Y."/>
            <person name="Dao M.D."/>
            <person name="Das B."/>
            <person name="Davila M.-L."/>
            <person name="Davy-Carroll L."/>
            <person name="Denson S."/>
            <person name="Dinh H."/>
            <person name="Ebong V.E."/>
            <person name="Edwards J.R."/>
            <person name="Egan A."/>
            <person name="El-Daye J."/>
            <person name="Escobedo L."/>
            <person name="Fernandez S."/>
            <person name="Fernando P.R."/>
            <person name="Flagg N."/>
            <person name="Forbes L.D."/>
            <person name="Fowler R.G."/>
            <person name="Fu Q."/>
            <person name="Gabisi R.A."/>
            <person name="Ganer J."/>
            <person name="Garbino Pronczuk A."/>
            <person name="Garcia R.M."/>
            <person name="Garner T."/>
            <person name="Garrett T.E."/>
            <person name="Gonzalez D.A."/>
            <person name="Hamid H."/>
            <person name="Hawkins E.S."/>
            <person name="Hirani K."/>
            <person name="Hogues M.E."/>
            <person name="Hollins B."/>
            <person name="Hsiao C.-H."/>
            <person name="Jabil R."/>
            <person name="James M.L."/>
            <person name="Jhangiani S.N."/>
            <person name="Johnson B."/>
            <person name="Johnson Q."/>
            <person name="Joshi V."/>
            <person name="Kalu J.B."/>
            <person name="Kam C."/>
            <person name="Kashfia A."/>
            <person name="Keebler J."/>
            <person name="Kisamo H."/>
            <person name="Kovar C.L."/>
            <person name="Lago L.A."/>
            <person name="Lai C.-Y."/>
            <person name="Laidlaw J."/>
            <person name="Lara F."/>
            <person name="Le T.-K."/>
            <person name="Lee S.L."/>
            <person name="Legall F.H."/>
            <person name="Lemon S.J."/>
            <person name="Lewis L.R."/>
            <person name="Li B."/>
            <person name="Liu Y."/>
            <person name="Liu Y.-S."/>
            <person name="Lopez J."/>
            <person name="Lozado R.J."/>
            <person name="Lu J."/>
            <person name="Madu R.C."/>
            <person name="Maheshwari M."/>
            <person name="Maheshwari R."/>
            <person name="Malloy K."/>
            <person name="Martinez E."/>
            <person name="Mathew T."/>
            <person name="Mercado I.C."/>
            <person name="Mercado C."/>
            <person name="Meyer B."/>
            <person name="Montgomery K."/>
            <person name="Morgan M.B."/>
            <person name="Munidasa M."/>
            <person name="Nazareth L.V."/>
            <person name="Nelson J."/>
            <person name="Ng B.M."/>
            <person name="Nguyen N.B."/>
            <person name="Nguyen P.Q."/>
            <person name="Nguyen T."/>
            <person name="Obregon M."/>
            <person name="Okwuonu G.O."/>
            <person name="Onwere C.G."/>
            <person name="Orozco G."/>
            <person name="Parra A."/>
            <person name="Patel S."/>
            <person name="Patil S."/>
            <person name="Perez A."/>
            <person name="Perez Y."/>
            <person name="Pham C."/>
            <person name="Primus E.L."/>
            <person name="Pu L.-L."/>
            <person name="Puazo M."/>
            <person name="Qin X."/>
            <person name="Quiroz J.B."/>
            <person name="Reese J."/>
            <person name="Richards S."/>
            <person name="Rives C.M."/>
            <person name="Robberts R."/>
            <person name="Ruiz S.J."/>
            <person name="Ruiz M.J."/>
            <person name="Santibanez J."/>
            <person name="Schneider B.W."/>
            <person name="Sisson I."/>
            <person name="Smith M."/>
            <person name="Sodergren E."/>
            <person name="Song X.-Z."/>
            <person name="Song B.B."/>
            <person name="Summersgill H."/>
            <person name="Thelus R."/>
            <person name="Thornton R.D."/>
            <person name="Trejos Z.Y."/>
            <person name="Usmani K."/>
            <person name="Vattathil S."/>
            <person name="Villasana D."/>
            <person name="Walker D.L."/>
            <person name="Wang S."/>
            <person name="Wang K."/>
            <person name="White C.S."/>
            <person name="Williams A.C."/>
            <person name="Williamson J."/>
            <person name="Wilson K."/>
            <person name="Woghiren I.O."/>
            <person name="Woodworth J.R."/>
            <person name="Worley K.C."/>
            <person name="Wright R.A."/>
            <person name="Wu W."/>
            <person name="Young L."/>
            <person name="Zhang L."/>
            <person name="Zhang J."/>
            <person name="Zhu Y."/>
            <person name="Muzny D.M."/>
            <person name="Weinstock G."/>
            <person name="Gibbs R.A."/>
        </authorList>
    </citation>
    <scope>NUCLEOTIDE SEQUENCE [LARGE SCALE GENOMIC DNA]</scope>
    <source>
        <strain evidence="6">LSR1</strain>
    </source>
</reference>
<dbReference type="Pfam" id="PF00651">
    <property type="entry name" value="BTB"/>
    <property type="match status" value="1"/>
</dbReference>
<dbReference type="RefSeq" id="XP_008181515.1">
    <property type="nucleotide sequence ID" value="XM_008183293.2"/>
</dbReference>
<dbReference type="PANTHER" id="PTHR24412:SF480">
    <property type="entry name" value="KELCH-LIKE PROTEIN 8"/>
    <property type="match status" value="1"/>
</dbReference>
<sequence length="282" mass="33705">MNTQWRQPSKFYSINPMKQQRQELSYKKLNELRKNATLCDFTLKTVDGDIIHVHKYVLMSNCMYFEKMFSEKSKDDDQKCIHLLDIDGDILHNLIDYIYTGTLIQIHEESVERILKGADILQLFDVQDLCIEFLLRSNGENSLKIKTRVDLRMMFNMPNVCFKWALNNFDKVFRCAGFLTLDIEQLKQLIDSDELYTVEEENVYIAVILWVGHDEINRKHFLPELMKLVRVPFMNYMYVHRLLQEEPLITSNRIYYIQVLNILQKYIKICFTKIIKHLIMIL</sequence>
<reference evidence="5" key="2">
    <citation type="submission" date="2022-06" db="UniProtKB">
        <authorList>
            <consortium name="EnsemblMetazoa"/>
        </authorList>
    </citation>
    <scope>IDENTIFICATION</scope>
</reference>
<dbReference type="GeneID" id="100568558"/>
<dbReference type="Proteomes" id="UP000007819">
    <property type="component" value="Chromosome A1"/>
</dbReference>
<organism evidence="5 6">
    <name type="scientific">Acyrthosiphon pisum</name>
    <name type="common">Pea aphid</name>
    <dbReference type="NCBI Taxonomy" id="7029"/>
    <lineage>
        <taxon>Eukaryota</taxon>
        <taxon>Metazoa</taxon>
        <taxon>Ecdysozoa</taxon>
        <taxon>Arthropoda</taxon>
        <taxon>Hexapoda</taxon>
        <taxon>Insecta</taxon>
        <taxon>Pterygota</taxon>
        <taxon>Neoptera</taxon>
        <taxon>Paraneoptera</taxon>
        <taxon>Hemiptera</taxon>
        <taxon>Sternorrhyncha</taxon>
        <taxon>Aphidomorpha</taxon>
        <taxon>Aphidoidea</taxon>
        <taxon>Aphididae</taxon>
        <taxon>Macrosiphini</taxon>
        <taxon>Acyrthosiphon</taxon>
    </lineage>
</organism>
<dbReference type="InterPro" id="IPR011705">
    <property type="entry name" value="BACK"/>
</dbReference>
<dbReference type="SMART" id="SM00875">
    <property type="entry name" value="BACK"/>
    <property type="match status" value="1"/>
</dbReference>
<keyword evidence="3" id="KW-0009">Actin-binding</keyword>
<evidence type="ECO:0000313" key="5">
    <source>
        <dbReference type="EnsemblMetazoa" id="XP_008181515.1"/>
    </source>
</evidence>
<dbReference type="PANTHER" id="PTHR24412">
    <property type="entry name" value="KELCH PROTEIN"/>
    <property type="match status" value="1"/>
</dbReference>
<name>A0A8R2F709_ACYPI</name>
<protein>
    <recommendedName>
        <fullName evidence="4">BTB domain-containing protein</fullName>
    </recommendedName>
</protein>
<evidence type="ECO:0000256" key="2">
    <source>
        <dbReference type="ARBA" id="ARBA00022737"/>
    </source>
</evidence>
<dbReference type="Gene3D" id="1.25.40.420">
    <property type="match status" value="1"/>
</dbReference>
<dbReference type="EnsemblMetazoa" id="XM_008183293.3">
    <property type="protein sequence ID" value="XP_008181515.1"/>
    <property type="gene ID" value="LOC100568558"/>
</dbReference>
<dbReference type="SMART" id="SM00225">
    <property type="entry name" value="BTB"/>
    <property type="match status" value="1"/>
</dbReference>
<dbReference type="InterPro" id="IPR011333">
    <property type="entry name" value="SKP1/BTB/POZ_sf"/>
</dbReference>
<dbReference type="PROSITE" id="PS50097">
    <property type="entry name" value="BTB"/>
    <property type="match status" value="1"/>
</dbReference>
<evidence type="ECO:0000313" key="6">
    <source>
        <dbReference type="Proteomes" id="UP000007819"/>
    </source>
</evidence>
<evidence type="ECO:0000256" key="3">
    <source>
        <dbReference type="ARBA" id="ARBA00023203"/>
    </source>
</evidence>
<accession>A0A8R2F709</accession>
<keyword evidence="2" id="KW-0677">Repeat</keyword>
<dbReference type="SUPFAM" id="SSF54695">
    <property type="entry name" value="POZ domain"/>
    <property type="match status" value="1"/>
</dbReference>
<evidence type="ECO:0000259" key="4">
    <source>
        <dbReference type="PROSITE" id="PS50097"/>
    </source>
</evidence>